<sequence>MSDKAPSLISAQQHIVQIRREKFSLDADGTLLSQNPLAKDLHNSAERLSADLYSKDTHFVLELIQNAEDNAYPPGVQPDLTFCLLPEDPTATPGAHGALLILNNECGLRPEDVDALCAVGRSTKTKRQGYIGEKGIGFKSVFKVTKRPHLFSAGYQFRFDRDPDPAIGLGYIVPYWVDDVPPEVASQHDKTCILLPLDEGQWEPVIAQLQRIAPETILFLSRLEGLTVELPGDSPLRLLIDKSKAPLVDLMDGETLATYWVHQREVRCPPDQGDEKRIGVETRTVSIAFPLARAREPIYSVFAYLPTEMQSGYPFLINADFILTSSREAILVDRPWNVWLRDEIVPCFVEGFVALVRDLRYWQQAYGFIPLADKVQERFFQPPVERIHQKLANLPVVWVVGKQEPVAPPYARLAPLTFRKLLDDGRPLPEQLTQTLLVRPELEQFEKQLRAIGVKALQPDEVRACLQDGAWLKDRPPQWFVWLYMYLQKEDWHAPSPWQSESRSLRDLPIIPTTEGRLAAVGKETVYLPEAQAEAMAREHMGLLGSLAVAFLDADLHRQLEKKSDLLDWVQKNLARPWTAEAYCRDLVEALARNVGRLSPTELVQATQLVRDLTEQAQAKGARPQDLCAKLPLRLEDGSITTIKDGEIVTPPNLDLETGWQEVFPDAADRVGLRILSTCYLELCTDDQERERWRKFFAALGLTDTPIPTQSWKWWSLWNLPEDMPQMLRDQIQDEWPNSTRGYSLSDFRPPQWLQALANTGDASALTMKRAKALLRWLKQGLDSYRLRDTCSLRYFYRTDQYLILASELSFLLIFAPWLPTTQGFRRPGDVFLDKPEIREIFGDTVPYAAEPIDPKLAEWLGVRASATTDQVLDFLEQLAQKPAAEVDAKLVQRIYSFLLERWRNNPSTTQGQRFNQKALIYVSRPAPRWVRANDAIWSDRSDVFGEEFAYLEHGYPPRLREFFVDRLSVKADADDELYARAWLKLQQQDAPDPARVQAALERIFPVLRRVAEGGDDPSWWGEFLVQARVWTQDDRFVSPAEAFVPDDGELKKLLGKAGARFVWRPEKDSFADYQALYRALGVRLLTEALHCRLADIGDPIEAAPGKETYLCAPAKRGICFYLWDHNKDEFRRLQKDGVLAALLGAREVQVDNLELHYQLDGIRAIDDHAVVYFDREQRTLYLSSAAPSPQLDVEVPDHLARALAKGRLADELRGFIASFLGKTEQHLQYLVEKEDWRLPLEQREWMERAIAGQLELSPLAKDVDAPSEEASSLEVQPAEPASADERLGTAEVPVQPEAPFAPQPSAPEEVEAMGAPAPAGDFARFDQVEHADNKKNSSPIHDGSGSARVETVQGADGRSDHGDGHGAIQSRPSPFAQPQEPASDRKSQARRSAYLEPESVMGCPGARIDPNKQAAIEEAGLAAVEAYERKHGRKPERRGRQHPGWDVDSYASPFQNDTQPDRRIEVKATEGAWSDWGIALTPNEHDTARRYPETYYLYVVEHALDEERRRIYVFRNPAAKITEYRLAQNWRAYADETA</sequence>
<dbReference type="PATRIC" id="fig|926550.5.peg.1490"/>
<evidence type="ECO:0000256" key="1">
    <source>
        <dbReference type="SAM" id="MobiDB-lite"/>
    </source>
</evidence>
<dbReference type="PANTHER" id="PTHR32387">
    <property type="entry name" value="WU:FJ29H11"/>
    <property type="match status" value="1"/>
</dbReference>
<gene>
    <name evidence="4" type="ordered locus">CLDAP_14120</name>
</gene>
<feature type="region of interest" description="Disordered" evidence="1">
    <location>
        <begin position="1295"/>
        <end position="1314"/>
    </location>
</feature>
<dbReference type="eggNOG" id="COG3170">
    <property type="taxonomic scope" value="Bacteria"/>
</dbReference>
<dbReference type="InterPro" id="IPR024975">
    <property type="entry name" value="NOV_C"/>
</dbReference>
<reference evidence="4 5" key="1">
    <citation type="submission" date="2012-02" db="EMBL/GenBank/DDBJ databases">
        <title>Complete genome sequence of Caldilinea aerophila DSM 14535 (= NBRC 102666).</title>
        <authorList>
            <person name="Oguchi A."/>
            <person name="Hosoyama A."/>
            <person name="Sekine M."/>
            <person name="Fukai R."/>
            <person name="Kato Y."/>
            <person name="Nakamura S."/>
            <person name="Hanada S."/>
            <person name="Yamazaki S."/>
            <person name="Fujita N."/>
        </authorList>
    </citation>
    <scope>NUCLEOTIDE SEQUENCE [LARGE SCALE GENOMIC DNA]</scope>
    <source>
        <strain evidence="5">DSM 14535 / JCM 11387 / NBRC 104270 / STL-6-O1</strain>
    </source>
</reference>
<evidence type="ECO:0000259" key="3">
    <source>
        <dbReference type="Pfam" id="PF25794"/>
    </source>
</evidence>
<dbReference type="HOGENOM" id="CLU_246866_0_0_0"/>
<evidence type="ECO:0000259" key="2">
    <source>
        <dbReference type="Pfam" id="PF13020"/>
    </source>
</evidence>
<evidence type="ECO:0000313" key="4">
    <source>
        <dbReference type="EMBL" id="BAL99451.1"/>
    </source>
</evidence>
<name>I0I2G4_CALAS</name>
<dbReference type="Pfam" id="PF25794">
    <property type="entry name" value="SACS"/>
    <property type="match status" value="1"/>
</dbReference>
<evidence type="ECO:0000313" key="5">
    <source>
        <dbReference type="Proteomes" id="UP000007880"/>
    </source>
</evidence>
<feature type="region of interest" description="Disordered" evidence="1">
    <location>
        <begin position="1332"/>
        <end position="1407"/>
    </location>
</feature>
<feature type="domain" description="Protein NO VEIN C-terminal" evidence="2">
    <location>
        <begin position="1417"/>
        <end position="1508"/>
    </location>
</feature>
<feature type="region of interest" description="Disordered" evidence="1">
    <location>
        <begin position="1263"/>
        <end position="1287"/>
    </location>
</feature>
<proteinExistence type="predicted"/>
<dbReference type="InterPro" id="IPR036890">
    <property type="entry name" value="HATPase_C_sf"/>
</dbReference>
<keyword evidence="5" id="KW-1185">Reference proteome</keyword>
<dbReference type="InterPro" id="IPR058210">
    <property type="entry name" value="SACS/Nov_dom"/>
</dbReference>
<protein>
    <submittedName>
        <fullName evidence="4">Uncharacterized protein</fullName>
    </submittedName>
</protein>
<dbReference type="RefSeq" id="WP_014432690.1">
    <property type="nucleotide sequence ID" value="NC_017079.1"/>
</dbReference>
<dbReference type="PANTHER" id="PTHR32387:SF3">
    <property type="entry name" value="ATP_DNA BINDING PROTEIN"/>
    <property type="match status" value="1"/>
</dbReference>
<dbReference type="SUPFAM" id="SSF55874">
    <property type="entry name" value="ATPase domain of HSP90 chaperone/DNA topoisomerase II/histidine kinase"/>
    <property type="match status" value="1"/>
</dbReference>
<organism evidence="4 5">
    <name type="scientific">Caldilinea aerophila (strain DSM 14535 / JCM 11387 / NBRC 104270 / STL-6-O1)</name>
    <dbReference type="NCBI Taxonomy" id="926550"/>
    <lineage>
        <taxon>Bacteria</taxon>
        <taxon>Bacillati</taxon>
        <taxon>Chloroflexota</taxon>
        <taxon>Caldilineae</taxon>
        <taxon>Caldilineales</taxon>
        <taxon>Caldilineaceae</taxon>
        <taxon>Caldilinea</taxon>
    </lineage>
</organism>
<feature type="region of interest" description="Disordered" evidence="1">
    <location>
        <begin position="1430"/>
        <end position="1460"/>
    </location>
</feature>
<dbReference type="Proteomes" id="UP000007880">
    <property type="component" value="Chromosome"/>
</dbReference>
<dbReference type="Gene3D" id="3.30.565.10">
    <property type="entry name" value="Histidine kinase-like ATPase, C-terminal domain"/>
    <property type="match status" value="1"/>
</dbReference>
<dbReference type="Pfam" id="PF13020">
    <property type="entry name" value="NOV_C"/>
    <property type="match status" value="1"/>
</dbReference>
<feature type="domain" description="Sacsin/Nov" evidence="3">
    <location>
        <begin position="53"/>
        <end position="156"/>
    </location>
</feature>
<dbReference type="STRING" id="926550.CLDAP_14120"/>
<dbReference type="EMBL" id="AP012337">
    <property type="protein sequence ID" value="BAL99451.1"/>
    <property type="molecule type" value="Genomic_DNA"/>
</dbReference>
<dbReference type="InterPro" id="IPR052957">
    <property type="entry name" value="Auxin_embryo_med"/>
</dbReference>
<feature type="compositionally biased region" description="Basic residues" evidence="1">
    <location>
        <begin position="1431"/>
        <end position="1442"/>
    </location>
</feature>
<dbReference type="NCBIfam" id="NF047352">
    <property type="entry name" value="P_loop_sacsin"/>
    <property type="match status" value="1"/>
</dbReference>
<dbReference type="KEGG" id="cap:CLDAP_14120"/>
<dbReference type="OrthoDB" id="9802640at2"/>
<accession>I0I2G4</accession>